<accession>A0A9X1M5M3</accession>
<evidence type="ECO:0000256" key="5">
    <source>
        <dbReference type="PROSITE-ProRule" id="PRU00277"/>
    </source>
</evidence>
<reference evidence="9" key="1">
    <citation type="submission" date="2021-10" db="EMBL/GenBank/DDBJ databases">
        <title>Novel species in genus Arthrobacter.</title>
        <authorList>
            <person name="Liu Y."/>
        </authorList>
    </citation>
    <scope>NUCLEOTIDE SEQUENCE</scope>
    <source>
        <strain evidence="9">Zg-Y462</strain>
        <strain evidence="11">zg-Y462</strain>
    </source>
</reference>
<dbReference type="PROSITE" id="PS51257">
    <property type="entry name" value="PROKAR_LIPOPROTEIN"/>
    <property type="match status" value="1"/>
</dbReference>
<sequence>MRKVLAILLPFLLFLTACSGGEGEGNDAGPLSSVKIERGEDGAAPTVEFDKPLSAEDPTLTRVNNGDGAEVAAEQTAMIRLAIVNPEDGSISQETYTAEQAEGIAVDENLKTGNSQMYDALLGAPVGSDFAYYIPADEETGREENFLVFTVTDAKDTVKPLTQDEAAARNADGSLLMAPEEVESLSADGKLPEVTFAEDGTPTVTIPEGAEEPEKLIVKVLEEGDGPVLEASGTVVANYLGVGLRDGATFDSSYERGEPAEFPLSNVISGWTYGLAGQKAGSKVLLVLPSELSYGDPAAGSSPSGPLVFVVDIQEVK</sequence>
<evidence type="ECO:0000313" key="11">
    <source>
        <dbReference type="Proteomes" id="UP000829758"/>
    </source>
</evidence>
<evidence type="ECO:0000256" key="6">
    <source>
        <dbReference type="RuleBase" id="RU003915"/>
    </source>
</evidence>
<dbReference type="PANTHER" id="PTHR43811:SF19">
    <property type="entry name" value="39 KDA FK506-BINDING NUCLEAR PROTEIN"/>
    <property type="match status" value="1"/>
</dbReference>
<dbReference type="PROSITE" id="PS50059">
    <property type="entry name" value="FKBP_PPIASE"/>
    <property type="match status" value="1"/>
</dbReference>
<evidence type="ECO:0000256" key="3">
    <source>
        <dbReference type="ARBA" id="ARBA00023110"/>
    </source>
</evidence>
<evidence type="ECO:0000256" key="4">
    <source>
        <dbReference type="ARBA" id="ARBA00023235"/>
    </source>
</evidence>
<dbReference type="SUPFAM" id="SSF54534">
    <property type="entry name" value="FKBP-like"/>
    <property type="match status" value="1"/>
</dbReference>
<comment type="similarity">
    <text evidence="2 6">Belongs to the FKBP-type PPIase family.</text>
</comment>
<evidence type="ECO:0000313" key="9">
    <source>
        <dbReference type="EMBL" id="MCC3271471.1"/>
    </source>
</evidence>
<keyword evidence="11" id="KW-1185">Reference proteome</keyword>
<dbReference type="AlphaFoldDB" id="A0A9X1M5M3"/>
<dbReference type="PANTHER" id="PTHR43811">
    <property type="entry name" value="FKBP-TYPE PEPTIDYL-PROLYL CIS-TRANS ISOMERASE FKPA"/>
    <property type="match status" value="1"/>
</dbReference>
<evidence type="ECO:0000259" key="8">
    <source>
        <dbReference type="PROSITE" id="PS50059"/>
    </source>
</evidence>
<dbReference type="InterPro" id="IPR001179">
    <property type="entry name" value="PPIase_FKBP_dom"/>
</dbReference>
<feature type="signal peptide" evidence="7">
    <location>
        <begin position="1"/>
        <end position="19"/>
    </location>
</feature>
<dbReference type="EMBL" id="JAJFZT010000001">
    <property type="protein sequence ID" value="MCC3271471.1"/>
    <property type="molecule type" value="Genomic_DNA"/>
</dbReference>
<evidence type="ECO:0000313" key="12">
    <source>
        <dbReference type="Proteomes" id="UP001155145"/>
    </source>
</evidence>
<dbReference type="GO" id="GO:0003755">
    <property type="term" value="F:peptidyl-prolyl cis-trans isomerase activity"/>
    <property type="evidence" value="ECO:0007669"/>
    <property type="project" value="UniProtKB-UniRule"/>
</dbReference>
<feature type="domain" description="PPIase FKBP-type" evidence="8">
    <location>
        <begin position="232"/>
        <end position="317"/>
    </location>
</feature>
<dbReference type="Proteomes" id="UP001155145">
    <property type="component" value="Unassembled WGS sequence"/>
</dbReference>
<keyword evidence="7" id="KW-0732">Signal</keyword>
<dbReference type="Pfam" id="PF00254">
    <property type="entry name" value="FKBP_C"/>
    <property type="match status" value="1"/>
</dbReference>
<gene>
    <name evidence="9" type="ORF">LJ755_01830</name>
    <name evidence="10" type="ORF">MUK71_08855</name>
</gene>
<evidence type="ECO:0000256" key="7">
    <source>
        <dbReference type="SAM" id="SignalP"/>
    </source>
</evidence>
<keyword evidence="4 5" id="KW-0413">Isomerase</keyword>
<name>A0A9X1M5M3_9MICC</name>
<dbReference type="EC" id="5.2.1.8" evidence="6"/>
<evidence type="ECO:0000256" key="2">
    <source>
        <dbReference type="ARBA" id="ARBA00006577"/>
    </source>
</evidence>
<protein>
    <recommendedName>
        <fullName evidence="6">Peptidyl-prolyl cis-trans isomerase</fullName>
        <ecNumber evidence="6">5.2.1.8</ecNumber>
    </recommendedName>
</protein>
<evidence type="ECO:0000256" key="1">
    <source>
        <dbReference type="ARBA" id="ARBA00000971"/>
    </source>
</evidence>
<dbReference type="Gene3D" id="3.10.50.40">
    <property type="match status" value="1"/>
</dbReference>
<dbReference type="Proteomes" id="UP000829758">
    <property type="component" value="Chromosome"/>
</dbReference>
<dbReference type="InterPro" id="IPR046357">
    <property type="entry name" value="PPIase_dom_sf"/>
</dbReference>
<proteinExistence type="inferred from homology"/>
<dbReference type="RefSeq" id="WP_227927796.1">
    <property type="nucleotide sequence ID" value="NZ_CP094984.1"/>
</dbReference>
<dbReference type="EMBL" id="CP094984">
    <property type="protein sequence ID" value="UON90757.1"/>
    <property type="molecule type" value="Genomic_DNA"/>
</dbReference>
<feature type="chain" id="PRO_5040883847" description="Peptidyl-prolyl cis-trans isomerase" evidence="7">
    <location>
        <begin position="20"/>
        <end position="317"/>
    </location>
</feature>
<keyword evidence="3 5" id="KW-0697">Rotamase</keyword>
<evidence type="ECO:0000313" key="10">
    <source>
        <dbReference type="EMBL" id="UON90757.1"/>
    </source>
</evidence>
<comment type="catalytic activity">
    <reaction evidence="1 5 6">
        <text>[protein]-peptidylproline (omega=180) = [protein]-peptidylproline (omega=0)</text>
        <dbReference type="Rhea" id="RHEA:16237"/>
        <dbReference type="Rhea" id="RHEA-COMP:10747"/>
        <dbReference type="Rhea" id="RHEA-COMP:10748"/>
        <dbReference type="ChEBI" id="CHEBI:83833"/>
        <dbReference type="ChEBI" id="CHEBI:83834"/>
        <dbReference type="EC" id="5.2.1.8"/>
    </reaction>
</comment>
<organism evidence="9 12">
    <name type="scientific">Arthrobacter zhangbolii</name>
    <dbReference type="NCBI Taxonomy" id="2886936"/>
    <lineage>
        <taxon>Bacteria</taxon>
        <taxon>Bacillati</taxon>
        <taxon>Actinomycetota</taxon>
        <taxon>Actinomycetes</taxon>
        <taxon>Micrococcales</taxon>
        <taxon>Micrococcaceae</taxon>
        <taxon>Arthrobacter</taxon>
    </lineage>
</organism>